<keyword evidence="2" id="KW-1185">Reference proteome</keyword>
<evidence type="ECO:0000313" key="1">
    <source>
        <dbReference type="EMBL" id="KAH7674025.1"/>
    </source>
</evidence>
<dbReference type="EMBL" id="CM037018">
    <property type="protein sequence ID" value="KAH7674025.1"/>
    <property type="molecule type" value="Genomic_DNA"/>
</dbReference>
<evidence type="ECO:0000313" key="2">
    <source>
        <dbReference type="Proteomes" id="UP000827976"/>
    </source>
</evidence>
<dbReference type="Proteomes" id="UP000827976">
    <property type="component" value="Chromosome 8"/>
</dbReference>
<protein>
    <submittedName>
        <fullName evidence="1">Mannose-binding lectins domain-containing protein</fullName>
    </submittedName>
</protein>
<gene>
    <name evidence="1" type="ORF">IHE45_08G044300</name>
</gene>
<name>A0ACB7VIF0_DIOAL</name>
<comment type="caution">
    <text evidence="1">The sequence shown here is derived from an EMBL/GenBank/DDBJ whole genome shotgun (WGS) entry which is preliminary data.</text>
</comment>
<proteinExistence type="predicted"/>
<organism evidence="1 2">
    <name type="scientific">Dioscorea alata</name>
    <name type="common">Purple yam</name>
    <dbReference type="NCBI Taxonomy" id="55571"/>
    <lineage>
        <taxon>Eukaryota</taxon>
        <taxon>Viridiplantae</taxon>
        <taxon>Streptophyta</taxon>
        <taxon>Embryophyta</taxon>
        <taxon>Tracheophyta</taxon>
        <taxon>Spermatophyta</taxon>
        <taxon>Magnoliopsida</taxon>
        <taxon>Liliopsida</taxon>
        <taxon>Dioscoreales</taxon>
        <taxon>Dioscoreaceae</taxon>
        <taxon>Dioscorea</taxon>
    </lineage>
</organism>
<sequence>MNDLSAGEDGEFYIIARCRGNTERPYHGTEWDDGAGGRIIQICIWHGDLIYGIQSSYELNGRFYVTRRHGGNEGDFEQILLDEPITCVSGYYGSWCLEPDIVESEEEAPHNYTTVIRSLKFETGRATYGPFGQEKGLPFSFKMVTGCGGFHGRSSSNDDNGLLQAIGVFVRSFAPISPSIPSAPSVVDPNKNDEQ</sequence>
<accession>A0ACB7VIF0</accession>
<reference evidence="2" key="1">
    <citation type="journal article" date="2022" name="Nat. Commun.">
        <title>Chromosome evolution and the genetic basis of agronomically important traits in greater yam.</title>
        <authorList>
            <person name="Bredeson J.V."/>
            <person name="Lyons J.B."/>
            <person name="Oniyinde I.O."/>
            <person name="Okereke N.R."/>
            <person name="Kolade O."/>
            <person name="Nnabue I."/>
            <person name="Nwadili C.O."/>
            <person name="Hribova E."/>
            <person name="Parker M."/>
            <person name="Nwogha J."/>
            <person name="Shu S."/>
            <person name="Carlson J."/>
            <person name="Kariba R."/>
            <person name="Muthemba S."/>
            <person name="Knop K."/>
            <person name="Barton G.J."/>
            <person name="Sherwood A.V."/>
            <person name="Lopez-Montes A."/>
            <person name="Asiedu R."/>
            <person name="Jamnadass R."/>
            <person name="Muchugi A."/>
            <person name="Goodstein D."/>
            <person name="Egesi C.N."/>
            <person name="Featherston J."/>
            <person name="Asfaw A."/>
            <person name="Simpson G.G."/>
            <person name="Dolezel J."/>
            <person name="Hendre P.S."/>
            <person name="Van Deynze A."/>
            <person name="Kumar P.L."/>
            <person name="Obidiegwu J.E."/>
            <person name="Bhattacharjee R."/>
            <person name="Rokhsar D.S."/>
        </authorList>
    </citation>
    <scope>NUCLEOTIDE SEQUENCE [LARGE SCALE GENOMIC DNA]</scope>
    <source>
        <strain evidence="2">cv. TDa95/00328</strain>
    </source>
</reference>